<name>A0A165PWC5_EXIGL</name>
<sequence length="553" mass="62878">MSSTDMGVLATPVLQTHNCCSGLPLTLASLPIDVLLLICDALLSRRRWVRSKSQHIQSESVPRVETYLDEDPPGVVYHAHPLASLSGTRKSFRTICMPTLFRSISLSDTTNTSPPSSILPHVCVLRYRGSDVGSRARHDHMQLFSLMPNLRELRCYRSGVTCAPCDSLNLACAAPALEFLYLNDLHPTMKDMSVPSPHLPLRALKIFLRSRFSVLGTIPTTSLVDSCRRLELLMEHSRHAMEELVLPGESTRLSFLALQPWPRLHTLVLCGAVPTTDSTFLQVLIAMPNLRALTLAIAPLQGLAVPVLWAIEAETPLQPDLTQLQHLAIAYPAVDDRVFQHLSLNLRTLALRDMPRYWVRKRYLEFDPADPVRTFAAPLLTYSRLRRILQKFDGTLLERLEVVVIEDDCEGETLKQLASSCPNLRFFELHRYRRQPIPIVELPRDPTMQPTPVVELSHYLSALTTLRTLRVNVDLYPGRGQRYRDWDAWDRFIDGLARMFVESLPWLRRFALLCSHSNGFTAWRTWTVNVQLDGKACLEEEQYSSDRVEAEWM</sequence>
<dbReference type="InterPro" id="IPR032675">
    <property type="entry name" value="LRR_dom_sf"/>
</dbReference>
<dbReference type="AlphaFoldDB" id="A0A165PWC5"/>
<dbReference type="OrthoDB" id="2740834at2759"/>
<proteinExistence type="predicted"/>
<gene>
    <name evidence="1" type="ORF">EXIGLDRAFT_828895</name>
</gene>
<dbReference type="InParanoid" id="A0A165PWC5"/>
<dbReference type="Proteomes" id="UP000077266">
    <property type="component" value="Unassembled WGS sequence"/>
</dbReference>
<evidence type="ECO:0008006" key="3">
    <source>
        <dbReference type="Google" id="ProtNLM"/>
    </source>
</evidence>
<dbReference type="SUPFAM" id="SSF52047">
    <property type="entry name" value="RNI-like"/>
    <property type="match status" value="1"/>
</dbReference>
<dbReference type="EMBL" id="KV425886">
    <property type="protein sequence ID" value="KZW02753.1"/>
    <property type="molecule type" value="Genomic_DNA"/>
</dbReference>
<reference evidence="1 2" key="1">
    <citation type="journal article" date="2016" name="Mol. Biol. Evol.">
        <title>Comparative Genomics of Early-Diverging Mushroom-Forming Fungi Provides Insights into the Origins of Lignocellulose Decay Capabilities.</title>
        <authorList>
            <person name="Nagy L.G."/>
            <person name="Riley R."/>
            <person name="Tritt A."/>
            <person name="Adam C."/>
            <person name="Daum C."/>
            <person name="Floudas D."/>
            <person name="Sun H."/>
            <person name="Yadav J.S."/>
            <person name="Pangilinan J."/>
            <person name="Larsson K.H."/>
            <person name="Matsuura K."/>
            <person name="Barry K."/>
            <person name="Labutti K."/>
            <person name="Kuo R."/>
            <person name="Ohm R.A."/>
            <person name="Bhattacharya S.S."/>
            <person name="Shirouzu T."/>
            <person name="Yoshinaga Y."/>
            <person name="Martin F.M."/>
            <person name="Grigoriev I.V."/>
            <person name="Hibbett D.S."/>
        </authorList>
    </citation>
    <scope>NUCLEOTIDE SEQUENCE [LARGE SCALE GENOMIC DNA]</scope>
    <source>
        <strain evidence="1 2">HHB12029</strain>
    </source>
</reference>
<organism evidence="1 2">
    <name type="scientific">Exidia glandulosa HHB12029</name>
    <dbReference type="NCBI Taxonomy" id="1314781"/>
    <lineage>
        <taxon>Eukaryota</taxon>
        <taxon>Fungi</taxon>
        <taxon>Dikarya</taxon>
        <taxon>Basidiomycota</taxon>
        <taxon>Agaricomycotina</taxon>
        <taxon>Agaricomycetes</taxon>
        <taxon>Auriculariales</taxon>
        <taxon>Exidiaceae</taxon>
        <taxon>Exidia</taxon>
    </lineage>
</organism>
<dbReference type="Gene3D" id="3.80.10.10">
    <property type="entry name" value="Ribonuclease Inhibitor"/>
    <property type="match status" value="1"/>
</dbReference>
<evidence type="ECO:0000313" key="2">
    <source>
        <dbReference type="Proteomes" id="UP000077266"/>
    </source>
</evidence>
<protein>
    <recommendedName>
        <fullName evidence="3">F-box domain-containing protein</fullName>
    </recommendedName>
</protein>
<evidence type="ECO:0000313" key="1">
    <source>
        <dbReference type="EMBL" id="KZW02753.1"/>
    </source>
</evidence>
<keyword evidence="2" id="KW-1185">Reference proteome</keyword>
<accession>A0A165PWC5</accession>